<organism evidence="1 2">
    <name type="scientific">Amniculicola lignicola CBS 123094</name>
    <dbReference type="NCBI Taxonomy" id="1392246"/>
    <lineage>
        <taxon>Eukaryota</taxon>
        <taxon>Fungi</taxon>
        <taxon>Dikarya</taxon>
        <taxon>Ascomycota</taxon>
        <taxon>Pezizomycotina</taxon>
        <taxon>Dothideomycetes</taxon>
        <taxon>Pleosporomycetidae</taxon>
        <taxon>Pleosporales</taxon>
        <taxon>Amniculicolaceae</taxon>
        <taxon>Amniculicola</taxon>
    </lineage>
</organism>
<sequence length="103" mass="11986">EFRNSCYVVRRMETDVTVIAPTYLGKLPKTTLDELTTTHANIHNVLGGYTGLNEMNYNDHFLEVLSHSLNSNMNEFMKYVQDEVNFSFKKDFPEFEDNGTFHL</sequence>
<dbReference type="EMBL" id="ML977583">
    <property type="protein sequence ID" value="KAF2001346.1"/>
    <property type="molecule type" value="Genomic_DNA"/>
</dbReference>
<gene>
    <name evidence="1" type="ORF">P154DRAFT_433042</name>
</gene>
<name>A0A6A5WUR9_9PLEO</name>
<feature type="non-terminal residue" evidence="1">
    <location>
        <position position="1"/>
    </location>
</feature>
<accession>A0A6A5WUR9</accession>
<dbReference type="AlphaFoldDB" id="A0A6A5WUR9"/>
<evidence type="ECO:0000313" key="2">
    <source>
        <dbReference type="Proteomes" id="UP000799779"/>
    </source>
</evidence>
<keyword evidence="2" id="KW-1185">Reference proteome</keyword>
<proteinExistence type="predicted"/>
<protein>
    <submittedName>
        <fullName evidence="1">Uncharacterized protein</fullName>
    </submittedName>
</protein>
<evidence type="ECO:0000313" key="1">
    <source>
        <dbReference type="EMBL" id="KAF2001346.1"/>
    </source>
</evidence>
<dbReference type="Proteomes" id="UP000799779">
    <property type="component" value="Unassembled WGS sequence"/>
</dbReference>
<reference evidence="1" key="1">
    <citation type="journal article" date="2020" name="Stud. Mycol.">
        <title>101 Dothideomycetes genomes: a test case for predicting lifestyles and emergence of pathogens.</title>
        <authorList>
            <person name="Haridas S."/>
            <person name="Albert R."/>
            <person name="Binder M."/>
            <person name="Bloem J."/>
            <person name="Labutti K."/>
            <person name="Salamov A."/>
            <person name="Andreopoulos B."/>
            <person name="Baker S."/>
            <person name="Barry K."/>
            <person name="Bills G."/>
            <person name="Bluhm B."/>
            <person name="Cannon C."/>
            <person name="Castanera R."/>
            <person name="Culley D."/>
            <person name="Daum C."/>
            <person name="Ezra D."/>
            <person name="Gonzalez J."/>
            <person name="Henrissat B."/>
            <person name="Kuo A."/>
            <person name="Liang C."/>
            <person name="Lipzen A."/>
            <person name="Lutzoni F."/>
            <person name="Magnuson J."/>
            <person name="Mondo S."/>
            <person name="Nolan M."/>
            <person name="Ohm R."/>
            <person name="Pangilinan J."/>
            <person name="Park H.-J."/>
            <person name="Ramirez L."/>
            <person name="Alfaro M."/>
            <person name="Sun H."/>
            <person name="Tritt A."/>
            <person name="Yoshinaga Y."/>
            <person name="Zwiers L.-H."/>
            <person name="Turgeon B."/>
            <person name="Goodwin S."/>
            <person name="Spatafora J."/>
            <person name="Crous P."/>
            <person name="Grigoriev I."/>
        </authorList>
    </citation>
    <scope>NUCLEOTIDE SEQUENCE</scope>
    <source>
        <strain evidence="1">CBS 123094</strain>
    </source>
</reference>